<dbReference type="Pfam" id="PF01690">
    <property type="entry name" value="PLRV_ORF5"/>
    <property type="match status" value="1"/>
</dbReference>
<proteinExistence type="predicted"/>
<dbReference type="GeneID" id="35996792"/>
<evidence type="ECO:0000313" key="1">
    <source>
        <dbReference type="EMBL" id="AUS29455.1"/>
    </source>
</evidence>
<organism evidence="1">
    <name type="scientific">Pepper enamovirus</name>
    <dbReference type="NCBI Taxonomy" id="2073163"/>
    <lineage>
        <taxon>Viruses</taxon>
        <taxon>Riboviria</taxon>
        <taxon>Orthornavirae</taxon>
        <taxon>Pisuviricota</taxon>
        <taxon>Pisoniviricetes</taxon>
        <taxon>Sobelivirales</taxon>
        <taxon>Solemoviridae</taxon>
        <taxon>Enamovirus</taxon>
        <taxon>Enamovirus PEEV</taxon>
    </lineage>
</organism>
<dbReference type="Proteomes" id="UP000241349">
    <property type="component" value="Segment"/>
</dbReference>
<dbReference type="OrthoDB" id="11083at10239"/>
<dbReference type="RefSeq" id="YP_009465712.1">
    <property type="nucleotide sequence ID" value="NC_037052.1"/>
</dbReference>
<dbReference type="EMBL" id="MG470803">
    <property type="protein sequence ID" value="AUS29455.1"/>
    <property type="molecule type" value="Genomic_RNA"/>
</dbReference>
<accession>A0A2I7UGC1</accession>
<reference evidence="1" key="1">
    <citation type="submission" date="2017-11" db="EMBL/GenBank/DDBJ databases">
        <title>First report of Pepper veinal mottle virus, Pepper yellows virus and a novel enamovirus in hot pepper in Rwanda.</title>
        <authorList>
            <person name="Skelton A."/>
            <person name="Fowkes A."/>
            <person name="Adams I.P."/>
            <person name="Buxton-Kirk A."/>
            <person name="Harju V."/>
            <person name="Forde S."/>
            <person name="Ward R."/>
            <person name="Richie B."/>
            <person name="Rutherford M."/>
            <person name="Offord L."/>
            <person name="Uzayisenga B."/>
        </authorList>
    </citation>
    <scope>NUCLEOTIDE SEQUENCE [LARGE SCALE GENOMIC DNA]</scope>
    <source>
        <strain evidence="1">R1</strain>
    </source>
</reference>
<protein>
    <submittedName>
        <fullName evidence="1">ORF5</fullName>
    </submittedName>
</protein>
<sequence length="234" mass="26061">MKISTAENDRDIVAKSFNYARFYKWEDDKWETVNLSAGFASNDSEKAQPYIIVPADKGKFQVYLECNGFQAVKSIGGKADGCWSGLVAYEATGPGWLVNQYVGCTITNYQSSMKFVCGHPDVELNGCKFKANRGVEADFYASFDLEADDDDSKWVLYAPDLRKDSDYNYVVSYGGYTDKICEVGSISISIDEVNAEGSGSNAHSALWRLSEPIDKEKSLKLPLKRRSCWSSDSE</sequence>
<keyword evidence="2" id="KW-1185">Reference proteome</keyword>
<dbReference type="InterPro" id="IPR002929">
    <property type="entry name" value="PLrV_ORF5"/>
</dbReference>
<name>A0A2I7UGC1_9VIRU</name>
<dbReference type="PRINTS" id="PR00910">
    <property type="entry name" value="LVIRUSORF6"/>
</dbReference>
<dbReference type="KEGG" id="vg:35996792"/>
<evidence type="ECO:0000313" key="2">
    <source>
        <dbReference type="Proteomes" id="UP000241349"/>
    </source>
</evidence>
<dbReference type="GO" id="GO:0019028">
    <property type="term" value="C:viral capsid"/>
    <property type="evidence" value="ECO:0007669"/>
    <property type="project" value="InterPro"/>
</dbReference>